<accession>A0A0F8WIF3</accession>
<dbReference type="Gene3D" id="1.10.10.10">
    <property type="entry name" value="Winged helix-like DNA-binding domain superfamily/Winged helix DNA-binding domain"/>
    <property type="match status" value="1"/>
</dbReference>
<evidence type="ECO:0000313" key="2">
    <source>
        <dbReference type="EMBL" id="KKK47955.1"/>
    </source>
</evidence>
<protein>
    <recommendedName>
        <fullName evidence="1">Winged helix DNA-binding domain-containing protein</fullName>
    </recommendedName>
</protein>
<comment type="caution">
    <text evidence="2">The sequence shown here is derived from an EMBL/GenBank/DDBJ whole genome shotgun (WGS) entry which is preliminary data.</text>
</comment>
<proteinExistence type="predicted"/>
<organism evidence="2">
    <name type="scientific">marine sediment metagenome</name>
    <dbReference type="NCBI Taxonomy" id="412755"/>
    <lineage>
        <taxon>unclassified sequences</taxon>
        <taxon>metagenomes</taxon>
        <taxon>ecological metagenomes</taxon>
    </lineage>
</organism>
<feature type="domain" description="Winged helix DNA-binding" evidence="1">
    <location>
        <begin position="27"/>
        <end position="105"/>
    </location>
</feature>
<sequence>MAKDSEKQNQNMPSLPPIDKIIHEPARLTILANLFVIKEADFIALKNLTKMTWGNLSSHISKLEDAGYVDVKKKISGKKTITRIRLTDKGRTAFREYRQKMDNFLKGLPE</sequence>
<dbReference type="InterPro" id="IPR036388">
    <property type="entry name" value="WH-like_DNA-bd_sf"/>
</dbReference>
<dbReference type="AlphaFoldDB" id="A0A0F8WIF3"/>
<reference evidence="2" key="1">
    <citation type="journal article" date="2015" name="Nature">
        <title>Complex archaea that bridge the gap between prokaryotes and eukaryotes.</title>
        <authorList>
            <person name="Spang A."/>
            <person name="Saw J.H."/>
            <person name="Jorgensen S.L."/>
            <person name="Zaremba-Niedzwiedzka K."/>
            <person name="Martijn J."/>
            <person name="Lind A.E."/>
            <person name="van Eijk R."/>
            <person name="Schleper C."/>
            <person name="Guy L."/>
            <person name="Ettema T.J."/>
        </authorList>
    </citation>
    <scope>NUCLEOTIDE SEQUENCE</scope>
</reference>
<dbReference type="InterPro" id="IPR036390">
    <property type="entry name" value="WH_DNA-bd_sf"/>
</dbReference>
<dbReference type="PANTHER" id="PTHR37318">
    <property type="entry name" value="BSL7504 PROTEIN"/>
    <property type="match status" value="1"/>
</dbReference>
<gene>
    <name evidence="2" type="ORF">LCGC14_3149990</name>
</gene>
<dbReference type="Pfam" id="PF13601">
    <property type="entry name" value="HTH_34"/>
    <property type="match status" value="1"/>
</dbReference>
<dbReference type="InterPro" id="IPR027395">
    <property type="entry name" value="WH_DNA-bd_dom"/>
</dbReference>
<dbReference type="PANTHER" id="PTHR37318:SF1">
    <property type="entry name" value="BSL7504 PROTEIN"/>
    <property type="match status" value="1"/>
</dbReference>
<evidence type="ECO:0000259" key="1">
    <source>
        <dbReference type="Pfam" id="PF13601"/>
    </source>
</evidence>
<dbReference type="EMBL" id="LAZR01069310">
    <property type="protein sequence ID" value="KKK47955.1"/>
    <property type="molecule type" value="Genomic_DNA"/>
</dbReference>
<name>A0A0F8WIF3_9ZZZZ</name>
<dbReference type="SUPFAM" id="SSF46785">
    <property type="entry name" value="Winged helix' DNA-binding domain"/>
    <property type="match status" value="1"/>
</dbReference>